<feature type="modified residue" description="N6-(pyridoxal phosphate)lysine" evidence="5">
    <location>
        <position position="208"/>
    </location>
</feature>
<keyword evidence="7" id="KW-0456">Lyase</keyword>
<evidence type="ECO:0000313" key="8">
    <source>
        <dbReference type="Proteomes" id="UP000248132"/>
    </source>
</evidence>
<comment type="similarity">
    <text evidence="2 6">Belongs to the trans-sulfuration enzymes family.</text>
</comment>
<keyword evidence="4 5" id="KW-0663">Pyridoxal phosphate</keyword>
<dbReference type="InterPro" id="IPR000277">
    <property type="entry name" value="Cys/Met-Metab_PyrdxlP-dep_enz"/>
</dbReference>
<dbReference type="Proteomes" id="UP000248132">
    <property type="component" value="Unassembled WGS sequence"/>
</dbReference>
<dbReference type="PANTHER" id="PTHR43797">
    <property type="entry name" value="HOMOCYSTEINE/CYSTEINE SYNTHASE"/>
    <property type="match status" value="1"/>
</dbReference>
<dbReference type="InterPro" id="IPR015422">
    <property type="entry name" value="PyrdxlP-dep_Trfase_small"/>
</dbReference>
<evidence type="ECO:0000256" key="5">
    <source>
        <dbReference type="PIRSR" id="PIRSR001434-2"/>
    </source>
</evidence>
<dbReference type="PIRSF" id="PIRSF001434">
    <property type="entry name" value="CGS"/>
    <property type="match status" value="1"/>
</dbReference>
<evidence type="ECO:0000256" key="1">
    <source>
        <dbReference type="ARBA" id="ARBA00001933"/>
    </source>
</evidence>
<dbReference type="AlphaFoldDB" id="A0A318XFZ0"/>
<dbReference type="PROSITE" id="PS00868">
    <property type="entry name" value="CYS_MET_METAB_PP"/>
    <property type="match status" value="1"/>
</dbReference>
<dbReference type="EMBL" id="QKMR01000030">
    <property type="protein sequence ID" value="PYG84837.1"/>
    <property type="molecule type" value="Genomic_DNA"/>
</dbReference>
<dbReference type="FunFam" id="3.40.640.10:FF:000035">
    <property type="entry name" value="O-succinylhomoserine sulfhydrylase"/>
    <property type="match status" value="1"/>
</dbReference>
<dbReference type="GO" id="GO:0030170">
    <property type="term" value="F:pyridoxal phosphate binding"/>
    <property type="evidence" value="ECO:0007669"/>
    <property type="project" value="InterPro"/>
</dbReference>
<dbReference type="GO" id="GO:0006535">
    <property type="term" value="P:cysteine biosynthetic process from serine"/>
    <property type="evidence" value="ECO:0007669"/>
    <property type="project" value="TreeGrafter"/>
</dbReference>
<dbReference type="RefSeq" id="WP_110463499.1">
    <property type="nucleotide sequence ID" value="NZ_QKMR01000030.1"/>
</dbReference>
<dbReference type="Gene3D" id="3.40.640.10">
    <property type="entry name" value="Type I PLP-dependent aspartate aminotransferase-like (Major domain)"/>
    <property type="match status" value="1"/>
</dbReference>
<evidence type="ECO:0000313" key="7">
    <source>
        <dbReference type="EMBL" id="PYG84837.1"/>
    </source>
</evidence>
<dbReference type="GO" id="GO:0019346">
    <property type="term" value="P:transsulfuration"/>
    <property type="evidence" value="ECO:0007669"/>
    <property type="project" value="InterPro"/>
</dbReference>
<keyword evidence="8" id="KW-1185">Reference proteome</keyword>
<comment type="caution">
    <text evidence="7">The sequence shown here is derived from an EMBL/GenBank/DDBJ whole genome shotgun (WGS) entry which is preliminary data.</text>
</comment>
<dbReference type="InterPro" id="IPR015421">
    <property type="entry name" value="PyrdxlP-dep_Trfase_major"/>
</dbReference>
<dbReference type="GO" id="GO:0016829">
    <property type="term" value="F:lyase activity"/>
    <property type="evidence" value="ECO:0007669"/>
    <property type="project" value="UniProtKB-KW"/>
</dbReference>
<comment type="cofactor">
    <cofactor evidence="1 6">
        <name>pyridoxal 5'-phosphate</name>
        <dbReference type="ChEBI" id="CHEBI:597326"/>
    </cofactor>
</comment>
<protein>
    <submittedName>
        <fullName evidence="7">O-acetylhomoserine (Thiol)-lyase</fullName>
    </submittedName>
</protein>
<reference evidence="7 8" key="1">
    <citation type="submission" date="2018-06" db="EMBL/GenBank/DDBJ databases">
        <title>Genomic Encyclopedia of Type Strains, Phase I: the one thousand microbial genomes (KMG-I) project.</title>
        <authorList>
            <person name="Kyrpides N."/>
        </authorList>
    </citation>
    <scope>NUCLEOTIDE SEQUENCE [LARGE SCALE GENOMIC DNA]</scope>
    <source>
        <strain evidence="7 8">DSM 19573</strain>
    </source>
</reference>
<gene>
    <name evidence="7" type="ORF">LY28_03548</name>
</gene>
<organism evidence="7 8">
    <name type="scientific">Ruminiclostridium sufflavum DSM 19573</name>
    <dbReference type="NCBI Taxonomy" id="1121337"/>
    <lineage>
        <taxon>Bacteria</taxon>
        <taxon>Bacillati</taxon>
        <taxon>Bacillota</taxon>
        <taxon>Clostridia</taxon>
        <taxon>Eubacteriales</taxon>
        <taxon>Oscillospiraceae</taxon>
        <taxon>Ruminiclostridium</taxon>
    </lineage>
</organism>
<sequence>MSRKLSFDTLQVHAGQEIDKVTGSRAVPIYQTTSYVFKDADHASDVFALRDSAYSYSRFVNPTNDVFEKRIAALEGGTAAVAVASGSAAVTYSILNIAGAGDEIVAANTLYGGTYNLFSATLPRYGIITKFIDPDDIKGFENAINEKTKAIYIESIGNPNANIIDIEAVADVAHKHGIPLIVDNTFGTPYLIRPIEFGADVVVHSATKFIGGHGSSLGGVIVDGGKFDYAASGRFPGFTQPDESYHGLVYSDLGGAAFVTKARVQLLRDTGASISPFNSFLFIQGLETLSLRVEKHVSNSRQIAEHLENHPLVEFVNYPSLKGNKYYELAQKYIPKGAGSVFTFGIKGGFENAKKFIDSLEIFSLLANVADAKSLVIHPFSTTHSQLSEEDLLKSGITPNTVRLSIGIEDVDDLIYDIDQALEKSR</sequence>
<dbReference type="InterPro" id="IPR006235">
    <property type="entry name" value="OAc-hSer/O-AcSer_sulfhydrylase"/>
</dbReference>
<keyword evidence="3" id="KW-0808">Transferase</keyword>
<evidence type="ECO:0000256" key="2">
    <source>
        <dbReference type="ARBA" id="ARBA00009077"/>
    </source>
</evidence>
<dbReference type="InterPro" id="IPR015424">
    <property type="entry name" value="PyrdxlP-dep_Trfase"/>
</dbReference>
<dbReference type="Pfam" id="PF01053">
    <property type="entry name" value="Cys_Met_Meta_PP"/>
    <property type="match status" value="1"/>
</dbReference>
<name>A0A318XFZ0_9FIRM</name>
<evidence type="ECO:0000256" key="6">
    <source>
        <dbReference type="RuleBase" id="RU362118"/>
    </source>
</evidence>
<dbReference type="GO" id="GO:0005737">
    <property type="term" value="C:cytoplasm"/>
    <property type="evidence" value="ECO:0007669"/>
    <property type="project" value="TreeGrafter"/>
</dbReference>
<dbReference type="OrthoDB" id="9780685at2"/>
<dbReference type="PANTHER" id="PTHR43797:SF2">
    <property type="entry name" value="HOMOCYSTEINE_CYSTEINE SYNTHASE"/>
    <property type="match status" value="1"/>
</dbReference>
<evidence type="ECO:0000256" key="4">
    <source>
        <dbReference type="ARBA" id="ARBA00022898"/>
    </source>
</evidence>
<dbReference type="GO" id="GO:0004124">
    <property type="term" value="F:cysteine synthase activity"/>
    <property type="evidence" value="ECO:0007669"/>
    <property type="project" value="TreeGrafter"/>
</dbReference>
<proteinExistence type="inferred from homology"/>
<dbReference type="GO" id="GO:0071269">
    <property type="term" value="P:L-homocysteine biosynthetic process"/>
    <property type="evidence" value="ECO:0007669"/>
    <property type="project" value="TreeGrafter"/>
</dbReference>
<dbReference type="NCBIfam" id="TIGR01326">
    <property type="entry name" value="OAH_OAS_sulfhy"/>
    <property type="match status" value="1"/>
</dbReference>
<dbReference type="Gene3D" id="3.90.1150.10">
    <property type="entry name" value="Aspartate Aminotransferase, domain 1"/>
    <property type="match status" value="1"/>
</dbReference>
<evidence type="ECO:0000256" key="3">
    <source>
        <dbReference type="ARBA" id="ARBA00022679"/>
    </source>
</evidence>
<dbReference type="GO" id="GO:0003961">
    <property type="term" value="F:O-acetylhomoserine aminocarboxypropyltransferase activity"/>
    <property type="evidence" value="ECO:0007669"/>
    <property type="project" value="TreeGrafter"/>
</dbReference>
<accession>A0A318XFZ0</accession>
<dbReference type="InterPro" id="IPR054542">
    <property type="entry name" value="Cys_met_metab_PP"/>
</dbReference>
<dbReference type="CDD" id="cd00614">
    <property type="entry name" value="CGS_like"/>
    <property type="match status" value="1"/>
</dbReference>
<dbReference type="SUPFAM" id="SSF53383">
    <property type="entry name" value="PLP-dependent transferases"/>
    <property type="match status" value="1"/>
</dbReference>